<dbReference type="GO" id="GO:0032956">
    <property type="term" value="P:regulation of actin cytoskeleton organization"/>
    <property type="evidence" value="ECO:0007669"/>
    <property type="project" value="TreeGrafter"/>
</dbReference>
<accession>A0AAD7BVL7</accession>
<dbReference type="PROSITE" id="PS50082">
    <property type="entry name" value="WD_REPEATS_2"/>
    <property type="match status" value="3"/>
</dbReference>
<dbReference type="PROSITE" id="PS50294">
    <property type="entry name" value="WD_REPEATS_REGION"/>
    <property type="match status" value="3"/>
</dbReference>
<evidence type="ECO:0000313" key="9">
    <source>
        <dbReference type="Proteomes" id="UP001221142"/>
    </source>
</evidence>
<comment type="similarity">
    <text evidence="2">Belongs to the WD repeat LST8 family.</text>
</comment>
<feature type="repeat" description="WD" evidence="7">
    <location>
        <begin position="222"/>
        <end position="263"/>
    </location>
</feature>
<dbReference type="Proteomes" id="UP001221142">
    <property type="component" value="Unassembled WGS sequence"/>
</dbReference>
<dbReference type="GO" id="GO:0005737">
    <property type="term" value="C:cytoplasm"/>
    <property type="evidence" value="ECO:0007669"/>
    <property type="project" value="UniProtKB-SubCell"/>
</dbReference>
<reference evidence="8" key="1">
    <citation type="submission" date="2023-03" db="EMBL/GenBank/DDBJ databases">
        <title>Massive genome expansion in bonnet fungi (Mycena s.s.) driven by repeated elements and novel gene families across ecological guilds.</title>
        <authorList>
            <consortium name="Lawrence Berkeley National Laboratory"/>
            <person name="Harder C.B."/>
            <person name="Miyauchi S."/>
            <person name="Viragh M."/>
            <person name="Kuo A."/>
            <person name="Thoen E."/>
            <person name="Andreopoulos B."/>
            <person name="Lu D."/>
            <person name="Skrede I."/>
            <person name="Drula E."/>
            <person name="Henrissat B."/>
            <person name="Morin E."/>
            <person name="Kohler A."/>
            <person name="Barry K."/>
            <person name="LaButti K."/>
            <person name="Morin E."/>
            <person name="Salamov A."/>
            <person name="Lipzen A."/>
            <person name="Mereny Z."/>
            <person name="Hegedus B."/>
            <person name="Baldrian P."/>
            <person name="Stursova M."/>
            <person name="Weitz H."/>
            <person name="Taylor A."/>
            <person name="Grigoriev I.V."/>
            <person name="Nagy L.G."/>
            <person name="Martin F."/>
            <person name="Kauserud H."/>
        </authorList>
    </citation>
    <scope>NUCLEOTIDE SEQUENCE</scope>
    <source>
        <strain evidence="8">9284</strain>
    </source>
</reference>
<evidence type="ECO:0000256" key="1">
    <source>
        <dbReference type="ARBA" id="ARBA00004496"/>
    </source>
</evidence>
<dbReference type="GO" id="GO:0051897">
    <property type="term" value="P:positive regulation of phosphatidylinositol 3-kinase/protein kinase B signal transduction"/>
    <property type="evidence" value="ECO:0007669"/>
    <property type="project" value="UniProtKB-ARBA"/>
</dbReference>
<evidence type="ECO:0000313" key="8">
    <source>
        <dbReference type="EMBL" id="KAJ7632176.1"/>
    </source>
</evidence>
<dbReference type="InterPro" id="IPR001680">
    <property type="entry name" value="WD40_rpt"/>
</dbReference>
<evidence type="ECO:0000256" key="6">
    <source>
        <dbReference type="ARBA" id="ARBA00074814"/>
    </source>
</evidence>
<evidence type="ECO:0000256" key="7">
    <source>
        <dbReference type="PROSITE-ProRule" id="PRU00221"/>
    </source>
</evidence>
<dbReference type="SMART" id="SM00320">
    <property type="entry name" value="WD40"/>
    <property type="match status" value="6"/>
</dbReference>
<keyword evidence="9" id="KW-1185">Reference proteome</keyword>
<proteinExistence type="inferred from homology"/>
<dbReference type="SUPFAM" id="SSF50978">
    <property type="entry name" value="WD40 repeat-like"/>
    <property type="match status" value="1"/>
</dbReference>
<sequence>MPAPTAQSKAAPDTMAVVLVTGSYDHEIRFWEAWSGICSRTIARTGEAGQVNRLAISPDKRLLAAAIHKKVNIYEIGSASSDPIMTFEGHTLNVHPVSFHSEGKWLVTGSEDGTIKIWDLRGNNSHLHRTYDNTAPVNDVCVHPNQGELISCDQAGSIKQWDLSENICSHELTPVADVPIRSVSLAADGSFLVAGNNKGKCYVWKVNDENSGLPRFQAVTRFHAHNKYLTRCLLSPDAKYLATCSADTTVKIWSISQNYEFKQEKVLVGHQRWVWDCAFSADSAYLVTASSDHTARLWEMASGETVRQYNGHHKAAVCCALHDGAS</sequence>
<evidence type="ECO:0000256" key="4">
    <source>
        <dbReference type="ARBA" id="ARBA00022574"/>
    </source>
</evidence>
<dbReference type="PRINTS" id="PR00320">
    <property type="entry name" value="GPROTEINBRPT"/>
</dbReference>
<dbReference type="GO" id="GO:0031932">
    <property type="term" value="C:TORC2 complex"/>
    <property type="evidence" value="ECO:0007669"/>
    <property type="project" value="InterPro"/>
</dbReference>
<dbReference type="CDD" id="cd00200">
    <property type="entry name" value="WD40"/>
    <property type="match status" value="1"/>
</dbReference>
<dbReference type="FunFam" id="2.130.10.10:FF:000505">
    <property type="entry name" value="Blast:Protein LST8 homolog"/>
    <property type="match status" value="1"/>
</dbReference>
<evidence type="ECO:0000256" key="3">
    <source>
        <dbReference type="ARBA" id="ARBA00022490"/>
    </source>
</evidence>
<keyword evidence="3" id="KW-0963">Cytoplasm</keyword>
<dbReference type="GO" id="GO:0032535">
    <property type="term" value="P:regulation of cellular component size"/>
    <property type="evidence" value="ECO:0007669"/>
    <property type="project" value="UniProtKB-ARBA"/>
</dbReference>
<name>A0AAD7BVL7_9AGAR</name>
<feature type="repeat" description="WD" evidence="7">
    <location>
        <begin position="267"/>
        <end position="308"/>
    </location>
</feature>
<dbReference type="InterPro" id="IPR037588">
    <property type="entry name" value="MLST8"/>
</dbReference>
<dbReference type="InterPro" id="IPR020472">
    <property type="entry name" value="WD40_PAC1"/>
</dbReference>
<dbReference type="PANTHER" id="PTHR19842:SF0">
    <property type="entry name" value="TARGET OF RAPAMYCIN COMPLEX SUBUNIT LST8"/>
    <property type="match status" value="1"/>
</dbReference>
<keyword evidence="5" id="KW-0677">Repeat</keyword>
<dbReference type="EMBL" id="JARKIF010000008">
    <property type="protein sequence ID" value="KAJ7632176.1"/>
    <property type="molecule type" value="Genomic_DNA"/>
</dbReference>
<dbReference type="PROSITE" id="PS00678">
    <property type="entry name" value="WD_REPEATS_1"/>
    <property type="match status" value="2"/>
</dbReference>
<protein>
    <recommendedName>
        <fullName evidence="6">Protein LST8 homolog</fullName>
    </recommendedName>
</protein>
<dbReference type="InterPro" id="IPR036322">
    <property type="entry name" value="WD40_repeat_dom_sf"/>
</dbReference>
<organism evidence="8 9">
    <name type="scientific">Roridomyces roridus</name>
    <dbReference type="NCBI Taxonomy" id="1738132"/>
    <lineage>
        <taxon>Eukaryota</taxon>
        <taxon>Fungi</taxon>
        <taxon>Dikarya</taxon>
        <taxon>Basidiomycota</taxon>
        <taxon>Agaricomycotina</taxon>
        <taxon>Agaricomycetes</taxon>
        <taxon>Agaricomycetidae</taxon>
        <taxon>Agaricales</taxon>
        <taxon>Marasmiineae</taxon>
        <taxon>Mycenaceae</taxon>
        <taxon>Roridomyces</taxon>
    </lineage>
</organism>
<feature type="repeat" description="WD" evidence="7">
    <location>
        <begin position="87"/>
        <end position="121"/>
    </location>
</feature>
<dbReference type="Gene3D" id="2.130.10.10">
    <property type="entry name" value="YVTN repeat-like/Quinoprotein amine dehydrogenase"/>
    <property type="match status" value="1"/>
</dbReference>
<dbReference type="AlphaFoldDB" id="A0AAD7BVL7"/>
<comment type="subcellular location">
    <subcellularLocation>
        <location evidence="1">Cytoplasm</location>
    </subcellularLocation>
</comment>
<dbReference type="Pfam" id="PF00400">
    <property type="entry name" value="WD40"/>
    <property type="match status" value="5"/>
</dbReference>
<evidence type="ECO:0000256" key="5">
    <source>
        <dbReference type="ARBA" id="ARBA00022737"/>
    </source>
</evidence>
<dbReference type="GO" id="GO:0038203">
    <property type="term" value="P:TORC2 signaling"/>
    <property type="evidence" value="ECO:0007669"/>
    <property type="project" value="UniProtKB-ARBA"/>
</dbReference>
<keyword evidence="4 7" id="KW-0853">WD repeat</keyword>
<comment type="caution">
    <text evidence="8">The sequence shown here is derived from an EMBL/GenBank/DDBJ whole genome shotgun (WGS) entry which is preliminary data.</text>
</comment>
<dbReference type="PANTHER" id="PTHR19842">
    <property type="entry name" value="G BETA-LIKE PROTEIN GBL"/>
    <property type="match status" value="1"/>
</dbReference>
<dbReference type="InterPro" id="IPR019775">
    <property type="entry name" value="WD40_repeat_CS"/>
</dbReference>
<dbReference type="GO" id="GO:0031931">
    <property type="term" value="C:TORC1 complex"/>
    <property type="evidence" value="ECO:0007669"/>
    <property type="project" value="InterPro"/>
</dbReference>
<evidence type="ECO:0000256" key="2">
    <source>
        <dbReference type="ARBA" id="ARBA00009890"/>
    </source>
</evidence>
<gene>
    <name evidence="8" type="ORF">FB45DRAFT_911727</name>
</gene>
<dbReference type="InterPro" id="IPR015943">
    <property type="entry name" value="WD40/YVTN_repeat-like_dom_sf"/>
</dbReference>